<keyword evidence="2" id="KW-1185">Reference proteome</keyword>
<reference evidence="1 2" key="1">
    <citation type="submission" date="2016-11" db="EMBL/GenBank/DDBJ databases">
        <authorList>
            <consortium name="Urmite Genomes"/>
        </authorList>
    </citation>
    <scope>NUCLEOTIDE SEQUENCE [LARGE SCALE GENOMIC DNA]</scope>
    <source>
        <strain evidence="1 2">A11</strain>
    </source>
</reference>
<dbReference type="KEGG" id="vg:30523519"/>
<dbReference type="RefSeq" id="YP_009328994.1">
    <property type="nucleotide sequence ID" value="NC_032108.1"/>
</dbReference>
<organism evidence="1 2">
    <name type="scientific">Cedratvirus A11</name>
    <dbReference type="NCBI Taxonomy" id="1903266"/>
    <lineage>
        <taxon>Viruses</taxon>
        <taxon>Pithoviruses</taxon>
        <taxon>Orthocedratvirinae</taxon>
        <taxon>Alphacedratvirus</taxon>
        <taxon>Alphacedratvirus aljazairmassiliense</taxon>
    </lineage>
</organism>
<sequence length="355" mass="41328">MLSLLQLAFYAVPEEEEEEMIQLDLPDFLWQERCERYFGLCKEYFYLPWTEDVTSAPERYVSLKPESCILSSDSDKYESLMARMTHSHDETLIQDIRAFFAQRRDKQAKNGQAKALFRTALHSGREEYVDEMVHQMHIWSYLSLPETIDKVIRPTPFTTCFSSKDYVIPGRREEVFSLADLIESVKGGNVRIVMYIREHCSKRDIRDLVDQLYASYIHGSDYGMRNPQGFYSILQYLHEKHQGLYKLETLNKDHLLFALQNLALPHQDPSGINVNQEKVLRKNVCKSLELAKAFASYLTADILNLLKKDKHRKRMRDFAHDRLDKGEYLQGPIIYGGDVSNKTLSMLPPGLKLGR</sequence>
<dbReference type="GeneID" id="30523519"/>
<protein>
    <submittedName>
        <fullName evidence="1">Uncharacterized protein</fullName>
    </submittedName>
</protein>
<accession>A0A1M7XTX5</accession>
<proteinExistence type="predicted"/>
<dbReference type="EMBL" id="LT671577">
    <property type="protein sequence ID" value="SHO33122.1"/>
    <property type="molecule type" value="Genomic_DNA"/>
</dbReference>
<name>A0A1M7XTX5_9VIRU</name>
<evidence type="ECO:0000313" key="1">
    <source>
        <dbReference type="EMBL" id="SHO33122.1"/>
    </source>
</evidence>
<gene>
    <name evidence="1" type="ORF">BQ3484_54</name>
</gene>
<evidence type="ECO:0000313" key="2">
    <source>
        <dbReference type="Proteomes" id="UP000201465"/>
    </source>
</evidence>
<dbReference type="Proteomes" id="UP000201465">
    <property type="component" value="Segment"/>
</dbReference>